<evidence type="ECO:0000313" key="5">
    <source>
        <dbReference type="Proteomes" id="UP000465220"/>
    </source>
</evidence>
<protein>
    <submittedName>
        <fullName evidence="4">Uncharacterized protein</fullName>
    </submittedName>
</protein>
<reference evidence="4 5" key="1">
    <citation type="submission" date="2020-01" db="EMBL/GenBank/DDBJ databases">
        <title>Draft genome sequence of Aspergillus lentulus IFM 60648.</title>
        <authorList>
            <person name="Takahashi H."/>
            <person name="Yaguchi T."/>
        </authorList>
    </citation>
    <scope>NUCLEOTIDE SEQUENCE [LARGE SCALE GENOMIC DNA]</scope>
    <source>
        <strain evidence="4 5">IFM 60648</strain>
    </source>
</reference>
<dbReference type="EMBL" id="BLKI01000012">
    <property type="protein sequence ID" value="GFF69644.1"/>
    <property type="molecule type" value="Genomic_DNA"/>
</dbReference>
<feature type="transmembrane region" description="Helical" evidence="2">
    <location>
        <begin position="195"/>
        <end position="220"/>
    </location>
</feature>
<dbReference type="Proteomes" id="UP000465220">
    <property type="component" value="Unassembled WGS sequence"/>
</dbReference>
<sequence>MPFKQHSGRIYRITRLLVFHFVFILTAGPRQSSAAADVFIFPPQNGYTGEYISNLAFTVGQSIDIKWKSGCDEPIQFWLMKDFNGGDCQFQRDALCSQIADTPNNGSVAWNVSFLGLAGPGVYYMYGLCGDPGSTRFSCHYFNITSKQVSTSTTAPNATTSIPAATKPNSLQDPTTSTSTSPALAIETTKSTTPVGAIVGGVIGGLSIIGLTLIAGTVLLRKRASFHPGVSMRETWKGKFELPGATHHEDHELPCPDSIPEAMHHEDRGQRSSGSQRRAPIELPS</sequence>
<accession>A0ABQ0ZZG9</accession>
<keyword evidence="2" id="KW-0812">Transmembrane</keyword>
<evidence type="ECO:0000256" key="1">
    <source>
        <dbReference type="SAM" id="MobiDB-lite"/>
    </source>
</evidence>
<keyword evidence="3" id="KW-0732">Signal</keyword>
<organism evidence="4 5">
    <name type="scientific">Aspergillus lentulus</name>
    <dbReference type="NCBI Taxonomy" id="293939"/>
    <lineage>
        <taxon>Eukaryota</taxon>
        <taxon>Fungi</taxon>
        <taxon>Dikarya</taxon>
        <taxon>Ascomycota</taxon>
        <taxon>Pezizomycotina</taxon>
        <taxon>Eurotiomycetes</taxon>
        <taxon>Eurotiomycetidae</taxon>
        <taxon>Eurotiales</taxon>
        <taxon>Aspergillaceae</taxon>
        <taxon>Aspergillus</taxon>
        <taxon>Aspergillus subgen. Fumigati</taxon>
    </lineage>
</organism>
<evidence type="ECO:0000313" key="4">
    <source>
        <dbReference type="EMBL" id="GFF69644.1"/>
    </source>
</evidence>
<feature type="chain" id="PRO_5046776018" evidence="3">
    <location>
        <begin position="35"/>
        <end position="285"/>
    </location>
</feature>
<feature type="compositionally biased region" description="Basic and acidic residues" evidence="1">
    <location>
        <begin position="245"/>
        <end position="254"/>
    </location>
</feature>
<evidence type="ECO:0000256" key="3">
    <source>
        <dbReference type="SAM" id="SignalP"/>
    </source>
</evidence>
<feature type="region of interest" description="Disordered" evidence="1">
    <location>
        <begin position="153"/>
        <end position="182"/>
    </location>
</feature>
<name>A0ABQ0ZZG9_ASPLE</name>
<keyword evidence="5" id="KW-1185">Reference proteome</keyword>
<comment type="caution">
    <text evidence="4">The sequence shown here is derived from an EMBL/GenBank/DDBJ whole genome shotgun (WGS) entry which is preliminary data.</text>
</comment>
<keyword evidence="2" id="KW-1133">Transmembrane helix</keyword>
<feature type="signal peptide" evidence="3">
    <location>
        <begin position="1"/>
        <end position="34"/>
    </location>
</feature>
<evidence type="ECO:0000256" key="2">
    <source>
        <dbReference type="SAM" id="Phobius"/>
    </source>
</evidence>
<proteinExistence type="predicted"/>
<gene>
    <name evidence="4" type="ORF">IFM60648_02972</name>
</gene>
<feature type="compositionally biased region" description="Low complexity" evidence="1">
    <location>
        <begin position="153"/>
        <end position="166"/>
    </location>
</feature>
<feature type="region of interest" description="Disordered" evidence="1">
    <location>
        <begin position="245"/>
        <end position="285"/>
    </location>
</feature>
<keyword evidence="2" id="KW-0472">Membrane</keyword>